<comment type="caution">
    <text evidence="2">The sequence shown here is derived from an EMBL/GenBank/DDBJ whole genome shotgun (WGS) entry which is preliminary data.</text>
</comment>
<organism evidence="2 3">
    <name type="scientific">Zophobas morio</name>
    <dbReference type="NCBI Taxonomy" id="2755281"/>
    <lineage>
        <taxon>Eukaryota</taxon>
        <taxon>Metazoa</taxon>
        <taxon>Ecdysozoa</taxon>
        <taxon>Arthropoda</taxon>
        <taxon>Hexapoda</taxon>
        <taxon>Insecta</taxon>
        <taxon>Pterygota</taxon>
        <taxon>Neoptera</taxon>
        <taxon>Endopterygota</taxon>
        <taxon>Coleoptera</taxon>
        <taxon>Polyphaga</taxon>
        <taxon>Cucujiformia</taxon>
        <taxon>Tenebrionidae</taxon>
        <taxon>Zophobas</taxon>
    </lineage>
</organism>
<keyword evidence="3" id="KW-1185">Reference proteome</keyword>
<reference evidence="2" key="1">
    <citation type="journal article" date="2023" name="G3 (Bethesda)">
        <title>Whole genome assemblies of Zophobas morio and Tenebrio molitor.</title>
        <authorList>
            <person name="Kaur S."/>
            <person name="Stinson S.A."/>
            <person name="diCenzo G.C."/>
        </authorList>
    </citation>
    <scope>NUCLEOTIDE SEQUENCE</scope>
    <source>
        <strain evidence="2">QUZm001</strain>
    </source>
</reference>
<dbReference type="Proteomes" id="UP001168821">
    <property type="component" value="Unassembled WGS sequence"/>
</dbReference>
<protein>
    <submittedName>
        <fullName evidence="2">Uncharacterized protein</fullName>
    </submittedName>
</protein>
<name>A0AA38I8A7_9CUCU</name>
<feature type="compositionally biased region" description="Basic and acidic residues" evidence="1">
    <location>
        <begin position="62"/>
        <end position="85"/>
    </location>
</feature>
<sequence length="126" mass="14185">MLISVKPDFNLSSSSEIHYASTAAITIHYARENICRSISLIRIKLKIVKTNSAQIRSNKIKQNTESDIPRREGNQRMDKGIEGDARKLRRRASGGLLQLRGNGAFRWIWTLLKSPTAISATHISCH</sequence>
<dbReference type="AlphaFoldDB" id="A0AA38I8A7"/>
<accession>A0AA38I8A7</accession>
<proteinExistence type="predicted"/>
<evidence type="ECO:0000256" key="1">
    <source>
        <dbReference type="SAM" id="MobiDB-lite"/>
    </source>
</evidence>
<gene>
    <name evidence="2" type="ORF">Zmor_020841</name>
</gene>
<feature type="region of interest" description="Disordered" evidence="1">
    <location>
        <begin position="61"/>
        <end position="85"/>
    </location>
</feature>
<evidence type="ECO:0000313" key="2">
    <source>
        <dbReference type="EMBL" id="KAJ3649079.1"/>
    </source>
</evidence>
<dbReference type="EMBL" id="JALNTZ010000006">
    <property type="protein sequence ID" value="KAJ3649079.1"/>
    <property type="molecule type" value="Genomic_DNA"/>
</dbReference>
<evidence type="ECO:0000313" key="3">
    <source>
        <dbReference type="Proteomes" id="UP001168821"/>
    </source>
</evidence>